<dbReference type="InterPro" id="IPR007392">
    <property type="entry name" value="GD_AH_second"/>
</dbReference>
<dbReference type="InterPro" id="IPR048332">
    <property type="entry name" value="GD_AH_C"/>
</dbReference>
<dbReference type="GeneID" id="43368950"/>
<dbReference type="GO" id="GO:0019698">
    <property type="term" value="P:D-galacturonate catabolic process"/>
    <property type="evidence" value="ECO:0007669"/>
    <property type="project" value="TreeGrafter"/>
</dbReference>
<sequence>MSAPTRSDDAADPSSAPLAAYVRDEGVGVRNRVLVVPSVICSHIVAQRIADAVDGAVCAPHDHGCAQIGADHDQTERTLLNVTRNPNLAGATVVGLGCEHLQSGPFAEAVADHGVPVRELSIQEVGGSDACIEAGTEATRDLAAAAAADRSEASLGDLTVGVVGSDLAASTRDVADPVVGETVDALRDAGATVAVAGTERLAPHAEAAADRAASDPVAERLRAAAERTADEPGNVRGLVRRAAELPFDEVVGSWGSAPVEEFVQYGDRVTVDEGLAVVDTPSRFEEATTALAAAGASVVVHVTAEGIPSGHPIVPVLKVTGDGETARILPDDVDVDARSTTPDGLLDELRRVADGGRTATERHGLTKFAINRVGPSM</sequence>
<dbReference type="Pfam" id="PF20629">
    <property type="entry name" value="GD_AH_C"/>
    <property type="match status" value="1"/>
</dbReference>
<evidence type="ECO:0000259" key="3">
    <source>
        <dbReference type="Pfam" id="PF04295"/>
    </source>
</evidence>
<keyword evidence="2" id="KW-0456">Lyase</keyword>
<dbReference type="KEGG" id="hra:EI982_05420"/>
<evidence type="ECO:0000313" key="6">
    <source>
        <dbReference type="Proteomes" id="UP000428325"/>
    </source>
</evidence>
<dbReference type="InterPro" id="IPR052172">
    <property type="entry name" value="UxaA_altronate/galactarate_dh"/>
</dbReference>
<dbReference type="GO" id="GO:0016829">
    <property type="term" value="F:lyase activity"/>
    <property type="evidence" value="ECO:0007669"/>
    <property type="project" value="UniProtKB-KW"/>
</dbReference>
<dbReference type="PANTHER" id="PTHR30536:SF5">
    <property type="entry name" value="ALTRONATE DEHYDRATASE"/>
    <property type="match status" value="1"/>
</dbReference>
<dbReference type="AlphaFoldDB" id="A0A6B9F7C4"/>
<gene>
    <name evidence="5" type="ORF">EI982_05420</name>
</gene>
<dbReference type="EMBL" id="CP034345">
    <property type="protein sequence ID" value="QGX94264.1"/>
    <property type="molecule type" value="Genomic_DNA"/>
</dbReference>
<proteinExistence type="inferred from homology"/>
<name>A0A6B9F7C4_9EURY</name>
<dbReference type="Pfam" id="PF04295">
    <property type="entry name" value="GD_AH_second"/>
    <property type="match status" value="1"/>
</dbReference>
<reference evidence="5 6" key="1">
    <citation type="submission" date="2018-12" db="EMBL/GenBank/DDBJ databases">
        <title>Complete genome sequence of Haloplanus rallus MBLA0036.</title>
        <authorList>
            <person name="Nam Y.-d."/>
            <person name="Kang J."/>
            <person name="Chung W.-H."/>
            <person name="Park Y.S."/>
        </authorList>
    </citation>
    <scope>NUCLEOTIDE SEQUENCE [LARGE SCALE GENOMIC DNA]</scope>
    <source>
        <strain evidence="5 6">MBLA0036</strain>
    </source>
</reference>
<dbReference type="RefSeq" id="WP_157688501.1">
    <property type="nucleotide sequence ID" value="NZ_CP034345.1"/>
</dbReference>
<dbReference type="OrthoDB" id="205785at2157"/>
<evidence type="ECO:0000259" key="4">
    <source>
        <dbReference type="Pfam" id="PF20629"/>
    </source>
</evidence>
<dbReference type="Proteomes" id="UP000428325">
    <property type="component" value="Chromosome"/>
</dbReference>
<organism evidence="5 6">
    <name type="scientific">Haloplanus rallus</name>
    <dbReference type="NCBI Taxonomy" id="1816183"/>
    <lineage>
        <taxon>Archaea</taxon>
        <taxon>Methanobacteriati</taxon>
        <taxon>Methanobacteriota</taxon>
        <taxon>Stenosarchaea group</taxon>
        <taxon>Halobacteria</taxon>
        <taxon>Halobacteriales</taxon>
        <taxon>Haloferacaceae</taxon>
        <taxon>Haloplanus</taxon>
    </lineage>
</organism>
<dbReference type="PANTHER" id="PTHR30536">
    <property type="entry name" value="ALTRONATE/GALACTARATE DEHYDRATASE"/>
    <property type="match status" value="1"/>
</dbReference>
<evidence type="ECO:0000256" key="1">
    <source>
        <dbReference type="ARBA" id="ARBA00010986"/>
    </source>
</evidence>
<evidence type="ECO:0000256" key="2">
    <source>
        <dbReference type="ARBA" id="ARBA00023239"/>
    </source>
</evidence>
<evidence type="ECO:0000313" key="5">
    <source>
        <dbReference type="EMBL" id="QGX94264.1"/>
    </source>
</evidence>
<keyword evidence="6" id="KW-1185">Reference proteome</keyword>
<protein>
    <submittedName>
        <fullName evidence="5">Altronate dehydratase</fullName>
    </submittedName>
</protein>
<accession>A0A6B9F7C4</accession>
<comment type="similarity">
    <text evidence="1">Belongs to the UxaA family.</text>
</comment>
<feature type="domain" description="D-galactarate/Altronate dehydratase second" evidence="3">
    <location>
        <begin position="21"/>
        <end position="146"/>
    </location>
</feature>
<feature type="domain" description="D-galactarate/Altronate dehydratase C-terminal" evidence="4">
    <location>
        <begin position="255"/>
        <end position="374"/>
    </location>
</feature>